<organism evidence="2 3">
    <name type="scientific">Herbiconiux daphne</name>
    <dbReference type="NCBI Taxonomy" id="2970914"/>
    <lineage>
        <taxon>Bacteria</taxon>
        <taxon>Bacillati</taxon>
        <taxon>Actinomycetota</taxon>
        <taxon>Actinomycetes</taxon>
        <taxon>Micrococcales</taxon>
        <taxon>Microbacteriaceae</taxon>
        <taxon>Herbiconiux</taxon>
    </lineage>
</organism>
<name>A0ABT2H9Q3_9MICO</name>
<keyword evidence="3" id="KW-1185">Reference proteome</keyword>
<dbReference type="CDD" id="cd07176">
    <property type="entry name" value="terB"/>
    <property type="match status" value="1"/>
</dbReference>
<evidence type="ECO:0000313" key="3">
    <source>
        <dbReference type="Proteomes" id="UP001165586"/>
    </source>
</evidence>
<dbReference type="SUPFAM" id="SSF158682">
    <property type="entry name" value="TerB-like"/>
    <property type="match status" value="1"/>
</dbReference>
<dbReference type="InterPro" id="IPR007791">
    <property type="entry name" value="DjlA_N"/>
</dbReference>
<dbReference type="Gene3D" id="1.10.3680.10">
    <property type="entry name" value="TerB-like"/>
    <property type="match status" value="1"/>
</dbReference>
<dbReference type="EMBL" id="JANLCJ010000088">
    <property type="protein sequence ID" value="MCS5736628.1"/>
    <property type="molecule type" value="Genomic_DNA"/>
</dbReference>
<dbReference type="Proteomes" id="UP001165586">
    <property type="component" value="Unassembled WGS sequence"/>
</dbReference>
<reference evidence="2" key="1">
    <citation type="submission" date="2022-08" db="EMBL/GenBank/DDBJ databases">
        <authorList>
            <person name="Deng Y."/>
            <person name="Han X.-F."/>
            <person name="Zhang Y.-Q."/>
        </authorList>
    </citation>
    <scope>NUCLEOTIDE SEQUENCE</scope>
    <source>
        <strain evidence="2">CPCC 203386</strain>
    </source>
</reference>
<dbReference type="Pfam" id="PF05099">
    <property type="entry name" value="TerB"/>
    <property type="match status" value="1"/>
</dbReference>
<comment type="caution">
    <text evidence="2">The sequence shown here is derived from an EMBL/GenBank/DDBJ whole genome shotgun (WGS) entry which is preliminary data.</text>
</comment>
<gene>
    <name evidence="2" type="ORF">N1032_23140</name>
</gene>
<dbReference type="InterPro" id="IPR029024">
    <property type="entry name" value="TerB-like"/>
</dbReference>
<dbReference type="RefSeq" id="WP_259542682.1">
    <property type="nucleotide sequence ID" value="NZ_JANLCJ010000088.1"/>
</dbReference>
<accession>A0ABT2H9Q3</accession>
<feature type="domain" description="Co-chaperone DjlA N-terminal" evidence="1">
    <location>
        <begin position="26"/>
        <end position="140"/>
    </location>
</feature>
<evidence type="ECO:0000313" key="2">
    <source>
        <dbReference type="EMBL" id="MCS5736628.1"/>
    </source>
</evidence>
<sequence length="141" mass="15417">MFGWKRKAKEIKTDLIKADNRKLLKAVVGAGIWISAADGNIEDSEVQKLEKVISSNANLKIYGAETTNTVNQFEELFTNSVRAGRLEVRKLLEEIASDRDEAELVLVVVLDVAEANGNVGDAEQAVVNEVAKILGLDASKY</sequence>
<evidence type="ECO:0000259" key="1">
    <source>
        <dbReference type="Pfam" id="PF05099"/>
    </source>
</evidence>
<protein>
    <submittedName>
        <fullName evidence="2">TerB family tellurite resistance protein</fullName>
    </submittedName>
</protein>
<proteinExistence type="predicted"/>